<dbReference type="SUPFAM" id="SSF56784">
    <property type="entry name" value="HAD-like"/>
    <property type="match status" value="1"/>
</dbReference>
<feature type="transmembrane region" description="Helical" evidence="15">
    <location>
        <begin position="550"/>
        <end position="573"/>
    </location>
</feature>
<dbReference type="NCBIfam" id="TIGR01525">
    <property type="entry name" value="ATPase-IB_hvy"/>
    <property type="match status" value="1"/>
</dbReference>
<dbReference type="InterPro" id="IPR023299">
    <property type="entry name" value="ATPase_P-typ_cyto_dom_N"/>
</dbReference>
<keyword evidence="10" id="KW-1278">Translocase</keyword>
<keyword evidence="9 15" id="KW-0067">ATP-binding</keyword>
<evidence type="ECO:0000259" key="16">
    <source>
        <dbReference type="PROSITE" id="PS50846"/>
    </source>
</evidence>
<dbReference type="FunFam" id="2.70.150.10:FF:000002">
    <property type="entry name" value="Copper-transporting ATPase 1, putative"/>
    <property type="match status" value="1"/>
</dbReference>
<dbReference type="GO" id="GO:0016020">
    <property type="term" value="C:membrane"/>
    <property type="evidence" value="ECO:0007669"/>
    <property type="project" value="UniProtKB-SubCell"/>
</dbReference>
<dbReference type="InterPro" id="IPR017969">
    <property type="entry name" value="Heavy-metal-associated_CS"/>
</dbReference>
<keyword evidence="5 15" id="KW-0812">Transmembrane</keyword>
<dbReference type="InterPro" id="IPR006121">
    <property type="entry name" value="HMA_dom"/>
</dbReference>
<dbReference type="EMBL" id="JABFUD020000016">
    <property type="protein sequence ID" value="KAI5068206.1"/>
    <property type="molecule type" value="Genomic_DNA"/>
</dbReference>
<dbReference type="GO" id="GO:0005507">
    <property type="term" value="F:copper ion binding"/>
    <property type="evidence" value="ECO:0007669"/>
    <property type="project" value="InterPro"/>
</dbReference>
<accession>A0A9D4UIW8</accession>
<keyword evidence="4" id="KW-0813">Transport</keyword>
<dbReference type="InterPro" id="IPR008250">
    <property type="entry name" value="ATPase_P-typ_transduc_dom_A_sf"/>
</dbReference>
<dbReference type="Pfam" id="PF00702">
    <property type="entry name" value="Hydrolase"/>
    <property type="match status" value="1"/>
</dbReference>
<dbReference type="InterPro" id="IPR027256">
    <property type="entry name" value="P-typ_ATPase_IB"/>
</dbReference>
<keyword evidence="6 15" id="KW-0479">Metal-binding</keyword>
<organism evidence="17 18">
    <name type="scientific">Adiantum capillus-veneris</name>
    <name type="common">Maidenhair fern</name>
    <dbReference type="NCBI Taxonomy" id="13818"/>
    <lineage>
        <taxon>Eukaryota</taxon>
        <taxon>Viridiplantae</taxon>
        <taxon>Streptophyta</taxon>
        <taxon>Embryophyta</taxon>
        <taxon>Tracheophyta</taxon>
        <taxon>Polypodiopsida</taxon>
        <taxon>Polypodiidae</taxon>
        <taxon>Polypodiales</taxon>
        <taxon>Pteridineae</taxon>
        <taxon>Pteridaceae</taxon>
        <taxon>Vittarioideae</taxon>
        <taxon>Adiantum</taxon>
    </lineage>
</organism>
<feature type="domain" description="HMA" evidence="16">
    <location>
        <begin position="44"/>
        <end position="110"/>
    </location>
</feature>
<dbReference type="SUPFAM" id="SSF81665">
    <property type="entry name" value="Calcium ATPase, transmembrane domain M"/>
    <property type="match status" value="1"/>
</dbReference>
<dbReference type="PROSITE" id="PS01047">
    <property type="entry name" value="HMA_1"/>
    <property type="match status" value="2"/>
</dbReference>
<dbReference type="NCBIfam" id="TIGR00003">
    <property type="entry name" value="copper ion binding protein"/>
    <property type="match status" value="2"/>
</dbReference>
<evidence type="ECO:0000256" key="15">
    <source>
        <dbReference type="RuleBase" id="RU362081"/>
    </source>
</evidence>
<keyword evidence="14 15" id="KW-0472">Membrane</keyword>
<dbReference type="FunFam" id="3.30.70.100:FF:000005">
    <property type="entry name" value="Copper-exporting P-type ATPase A"/>
    <property type="match status" value="1"/>
</dbReference>
<dbReference type="InterPro" id="IPR044492">
    <property type="entry name" value="P_typ_ATPase_HD_dom"/>
</dbReference>
<feature type="transmembrane region" description="Helical" evidence="15">
    <location>
        <begin position="367"/>
        <end position="388"/>
    </location>
</feature>
<evidence type="ECO:0000256" key="2">
    <source>
        <dbReference type="ARBA" id="ARBA00006024"/>
    </source>
</evidence>
<keyword evidence="7" id="KW-0677">Repeat</keyword>
<evidence type="ECO:0000256" key="8">
    <source>
        <dbReference type="ARBA" id="ARBA00022741"/>
    </source>
</evidence>
<dbReference type="InterPro" id="IPR006122">
    <property type="entry name" value="HMA_Cu_ion-bd"/>
</dbReference>
<dbReference type="SUPFAM" id="SSF81653">
    <property type="entry name" value="Calcium ATPase, transduction domain A"/>
    <property type="match status" value="1"/>
</dbReference>
<dbReference type="InterPro" id="IPR059000">
    <property type="entry name" value="ATPase_P-type_domA"/>
</dbReference>
<dbReference type="AlphaFoldDB" id="A0A9D4UIW8"/>
<evidence type="ECO:0000256" key="5">
    <source>
        <dbReference type="ARBA" id="ARBA00022692"/>
    </source>
</evidence>
<dbReference type="CDD" id="cd02094">
    <property type="entry name" value="P-type_ATPase_Cu-like"/>
    <property type="match status" value="1"/>
</dbReference>
<reference evidence="17" key="1">
    <citation type="submission" date="2021-01" db="EMBL/GenBank/DDBJ databases">
        <title>Adiantum capillus-veneris genome.</title>
        <authorList>
            <person name="Fang Y."/>
            <person name="Liao Q."/>
        </authorList>
    </citation>
    <scope>NUCLEOTIDE SEQUENCE</scope>
    <source>
        <strain evidence="17">H3</strain>
        <tissue evidence="17">Leaf</tissue>
    </source>
</reference>
<dbReference type="PANTHER" id="PTHR46594:SF6">
    <property type="entry name" value="COPPER-TRANSPORTING ATPASE RAN1"/>
    <property type="match status" value="1"/>
</dbReference>
<dbReference type="PROSITE" id="PS00154">
    <property type="entry name" value="ATPASE_E1_E2"/>
    <property type="match status" value="1"/>
</dbReference>
<proteinExistence type="inferred from homology"/>
<feature type="domain" description="HMA" evidence="16">
    <location>
        <begin position="128"/>
        <end position="194"/>
    </location>
</feature>
<evidence type="ECO:0000313" key="18">
    <source>
        <dbReference type="Proteomes" id="UP000886520"/>
    </source>
</evidence>
<dbReference type="SUPFAM" id="SSF55008">
    <property type="entry name" value="HMA, heavy metal-associated domain"/>
    <property type="match status" value="3"/>
</dbReference>
<keyword evidence="12" id="KW-0186">Copper</keyword>
<dbReference type="PROSITE" id="PS50846">
    <property type="entry name" value="HMA_2"/>
    <property type="match status" value="2"/>
</dbReference>
<dbReference type="InterPro" id="IPR023298">
    <property type="entry name" value="ATPase_P-typ_TM_dom_sf"/>
</dbReference>
<dbReference type="EC" id="7.2.2.8" evidence="3"/>
<evidence type="ECO:0000256" key="1">
    <source>
        <dbReference type="ARBA" id="ARBA00004370"/>
    </source>
</evidence>
<dbReference type="Gene3D" id="2.70.150.10">
    <property type="entry name" value="Calcium-transporting ATPase, cytoplasmic transduction domain A"/>
    <property type="match status" value="1"/>
</dbReference>
<evidence type="ECO:0000256" key="13">
    <source>
        <dbReference type="ARBA" id="ARBA00023065"/>
    </source>
</evidence>
<dbReference type="PRINTS" id="PR00119">
    <property type="entry name" value="CATATPASE"/>
</dbReference>
<dbReference type="OrthoDB" id="432719at2759"/>
<evidence type="ECO:0000256" key="12">
    <source>
        <dbReference type="ARBA" id="ARBA00023008"/>
    </source>
</evidence>
<sequence length="995" mass="106670">MEPDVEAGVADLDSEVEPLICPSSFAGDNDEECSEGDAMDVSRTKVELKVSGMTCAACSNSVEKALLRLGGVLSASVSLLQNRAIIEYDSGQVKVKHIKEAVEDAGFDAEILGGDVASSVPGINKSRATGCVRITGLSCAACVGSVERLLFSLNGVSAASVSLAAGIGEVTYDRHIVDKPQIIHAISEAGFEAEFIENGRKNKVCLAIAGMTSDEDGKAVQTMLHQLKGVREFVLEPMLERAELTFDPKYVRLRTIVDALESIGGGRFKVLISDVHNSHLSDGKGEANRLLRLLRLSLILSVPILFLGFICPRFSFFHDLLTLRCGPFLVVDWAKWALVTPVQFIIGRRFYVGAYRSIKNMSANMDVLVALGTTSAYIYSFFALIYAAVTGHWLVTYFETTVMLFNFILLGKYLEGVAKGKTSEAIGKLLKLAPSAAILLTLDLDGNTLTEKEILAELIELGDILKVYPGSRVPADGVVIWGSSHVDESMITGEAVPVVKGVGDNVIGGTLNRHGFLHVRVSRVGSDASLAQIVRLVENAQMVKAPVQKFADFIASIFVPVVVSLASFTWLSWYLAGRFNLYPPSWLPLGTNYFVFALMFSISVVVIACPCALGLATPTAVMVATGVGAANGVLIKGGDALERAKSIQSIVFDKTGTLTKGKPCVTSVKVFSDRKLIDFLELAASAEAGSEHPLAKAILQYVNGESPSDDEFSDQRIKAKNVNWLRKISDFDSVPGKGVQCNVDGKRLLVGNRRLLQDASVDIPSEAQEHLLKIEHKAESEILVAVDGKLEGVFGVSDPLKLDAAAVLQSLERMGLVSFLVTGDNWRTARAVAMEAGIHSDRVIAEVLPWEKVEIIKKLQKDNGLVAMVGDGVNDSPALAAADVGIALGSGTDIAIEAADIVLIRSSLEGVLTAIDLSKKTFSRICLNYLFAVGYNLLAVPIAAGALYPALKLSLPPWAAGAAMAFSSVSVVCSSLLLKNYRKPQLFNPVDFEVQ</sequence>
<evidence type="ECO:0000256" key="10">
    <source>
        <dbReference type="ARBA" id="ARBA00022967"/>
    </source>
</evidence>
<dbReference type="InterPro" id="IPR018303">
    <property type="entry name" value="ATPase_P-typ_P_site"/>
</dbReference>
<evidence type="ECO:0000256" key="14">
    <source>
        <dbReference type="ARBA" id="ARBA00023136"/>
    </source>
</evidence>
<evidence type="ECO:0000256" key="6">
    <source>
        <dbReference type="ARBA" id="ARBA00022723"/>
    </source>
</evidence>
<dbReference type="Pfam" id="PF00403">
    <property type="entry name" value="HMA"/>
    <property type="match status" value="2"/>
</dbReference>
<dbReference type="PRINTS" id="PR00120">
    <property type="entry name" value="HATPASE"/>
</dbReference>
<keyword evidence="13" id="KW-0406">Ion transport</keyword>
<dbReference type="GO" id="GO:0016887">
    <property type="term" value="F:ATP hydrolysis activity"/>
    <property type="evidence" value="ECO:0007669"/>
    <property type="project" value="InterPro"/>
</dbReference>
<feature type="transmembrane region" description="Helical" evidence="15">
    <location>
        <begin position="593"/>
        <end position="616"/>
    </location>
</feature>
<dbReference type="Gene3D" id="3.40.1110.10">
    <property type="entry name" value="Calcium-transporting ATPase, cytoplasmic domain N"/>
    <property type="match status" value="2"/>
</dbReference>
<dbReference type="CDD" id="cd00371">
    <property type="entry name" value="HMA"/>
    <property type="match status" value="2"/>
</dbReference>
<dbReference type="GO" id="GO:0005524">
    <property type="term" value="F:ATP binding"/>
    <property type="evidence" value="ECO:0007669"/>
    <property type="project" value="UniProtKB-UniRule"/>
</dbReference>
<keyword evidence="11 15" id="KW-1133">Transmembrane helix</keyword>
<evidence type="ECO:0000256" key="4">
    <source>
        <dbReference type="ARBA" id="ARBA00022448"/>
    </source>
</evidence>
<dbReference type="InterPro" id="IPR036412">
    <property type="entry name" value="HAD-like_sf"/>
</dbReference>
<dbReference type="SFLD" id="SFLDS00003">
    <property type="entry name" value="Haloacid_Dehalogenase"/>
    <property type="match status" value="1"/>
</dbReference>
<comment type="subcellular location">
    <subcellularLocation>
        <location evidence="1 15">Membrane</location>
    </subcellularLocation>
</comment>
<name>A0A9D4UIW8_ADICA</name>
<comment type="similarity">
    <text evidence="2 15">Belongs to the cation transport ATPase (P-type) (TC 3.A.3) family. Type IB subfamily.</text>
</comment>
<comment type="caution">
    <text evidence="17">The sequence shown here is derived from an EMBL/GenBank/DDBJ whole genome shotgun (WGS) entry which is preliminary data.</text>
</comment>
<dbReference type="SFLD" id="SFLDF00027">
    <property type="entry name" value="p-type_atpase"/>
    <property type="match status" value="1"/>
</dbReference>
<protein>
    <recommendedName>
        <fullName evidence="3">P-type Cu(+) transporter</fullName>
        <ecNumber evidence="3">7.2.2.8</ecNumber>
    </recommendedName>
</protein>
<evidence type="ECO:0000256" key="3">
    <source>
        <dbReference type="ARBA" id="ARBA00012517"/>
    </source>
</evidence>
<dbReference type="Gene3D" id="3.40.50.1000">
    <property type="entry name" value="HAD superfamily/HAD-like"/>
    <property type="match status" value="1"/>
</dbReference>
<dbReference type="InterPro" id="IPR036163">
    <property type="entry name" value="HMA_dom_sf"/>
</dbReference>
<feature type="transmembrane region" description="Helical" evidence="15">
    <location>
        <begin position="929"/>
        <end position="951"/>
    </location>
</feature>
<evidence type="ECO:0000256" key="11">
    <source>
        <dbReference type="ARBA" id="ARBA00022989"/>
    </source>
</evidence>
<evidence type="ECO:0000256" key="9">
    <source>
        <dbReference type="ARBA" id="ARBA00022840"/>
    </source>
</evidence>
<feature type="transmembrane region" description="Helical" evidence="15">
    <location>
        <begin position="957"/>
        <end position="978"/>
    </location>
</feature>
<dbReference type="InterPro" id="IPR001757">
    <property type="entry name" value="P_typ_ATPase"/>
</dbReference>
<dbReference type="InterPro" id="IPR023214">
    <property type="entry name" value="HAD_sf"/>
</dbReference>
<evidence type="ECO:0000313" key="17">
    <source>
        <dbReference type="EMBL" id="KAI5068206.1"/>
    </source>
</evidence>
<dbReference type="Proteomes" id="UP000886520">
    <property type="component" value="Chromosome 16"/>
</dbReference>
<dbReference type="PANTHER" id="PTHR46594">
    <property type="entry name" value="P-TYPE CATION-TRANSPORTING ATPASE"/>
    <property type="match status" value="1"/>
</dbReference>
<dbReference type="NCBIfam" id="TIGR01494">
    <property type="entry name" value="ATPase_P-type"/>
    <property type="match status" value="2"/>
</dbReference>
<keyword evidence="18" id="KW-1185">Reference proteome</keyword>
<feature type="transmembrane region" description="Helical" evidence="15">
    <location>
        <begin position="394"/>
        <end position="414"/>
    </location>
</feature>
<keyword evidence="8 15" id="KW-0547">Nucleotide-binding</keyword>
<gene>
    <name evidence="17" type="ORF">GOP47_0016551</name>
</gene>
<dbReference type="FunFam" id="3.30.70.100:FF:000001">
    <property type="entry name" value="ATPase copper transporting beta"/>
    <property type="match status" value="1"/>
</dbReference>
<evidence type="ECO:0000256" key="7">
    <source>
        <dbReference type="ARBA" id="ARBA00022737"/>
    </source>
</evidence>
<dbReference type="Pfam" id="PF00122">
    <property type="entry name" value="E1-E2_ATPase"/>
    <property type="match status" value="1"/>
</dbReference>
<feature type="transmembrane region" description="Helical" evidence="15">
    <location>
        <begin position="293"/>
        <end position="316"/>
    </location>
</feature>
<dbReference type="Gene3D" id="3.30.70.100">
    <property type="match status" value="3"/>
</dbReference>
<dbReference type="SFLD" id="SFLDG00002">
    <property type="entry name" value="C1.7:_P-type_atpase_like"/>
    <property type="match status" value="1"/>
</dbReference>
<dbReference type="GO" id="GO:0140581">
    <property type="term" value="F:P-type monovalent copper transporter activity"/>
    <property type="evidence" value="ECO:0007669"/>
    <property type="project" value="UniProtKB-EC"/>
</dbReference>